<keyword evidence="2" id="KW-1185">Reference proteome</keyword>
<gene>
    <name evidence="1" type="ORF">AVEN_214786_1</name>
</gene>
<dbReference type="OrthoDB" id="361972at2759"/>
<evidence type="ECO:0000313" key="1">
    <source>
        <dbReference type="EMBL" id="GBO10240.1"/>
    </source>
</evidence>
<sequence>MEPTKKHVLLTVEQEFQIVSTIEEGETLTKLLKEFSVGASKVRDTRRVSEKNQMLYAASNGKSDKSRKTMKCANDEELDNALHKWFI</sequence>
<organism evidence="1 2">
    <name type="scientific">Araneus ventricosus</name>
    <name type="common">Orbweaver spider</name>
    <name type="synonym">Epeira ventricosa</name>
    <dbReference type="NCBI Taxonomy" id="182803"/>
    <lineage>
        <taxon>Eukaryota</taxon>
        <taxon>Metazoa</taxon>
        <taxon>Ecdysozoa</taxon>
        <taxon>Arthropoda</taxon>
        <taxon>Chelicerata</taxon>
        <taxon>Arachnida</taxon>
        <taxon>Araneae</taxon>
        <taxon>Araneomorphae</taxon>
        <taxon>Entelegynae</taxon>
        <taxon>Araneoidea</taxon>
        <taxon>Araneidae</taxon>
        <taxon>Araneus</taxon>
    </lineage>
</organism>
<dbReference type="EMBL" id="BGPR01035421">
    <property type="protein sequence ID" value="GBO10240.1"/>
    <property type="molecule type" value="Genomic_DNA"/>
</dbReference>
<protein>
    <recommendedName>
        <fullName evidence="3">HTH psq-type domain-containing protein</fullName>
    </recommendedName>
</protein>
<comment type="caution">
    <text evidence="1">The sequence shown here is derived from an EMBL/GenBank/DDBJ whole genome shotgun (WGS) entry which is preliminary data.</text>
</comment>
<accession>A0A4Y2UFA0</accession>
<evidence type="ECO:0008006" key="3">
    <source>
        <dbReference type="Google" id="ProtNLM"/>
    </source>
</evidence>
<name>A0A4Y2UFA0_ARAVE</name>
<dbReference type="AlphaFoldDB" id="A0A4Y2UFA0"/>
<reference evidence="1 2" key="1">
    <citation type="journal article" date="2019" name="Sci. Rep.">
        <title>Orb-weaving spider Araneus ventricosus genome elucidates the spidroin gene catalogue.</title>
        <authorList>
            <person name="Kono N."/>
            <person name="Nakamura H."/>
            <person name="Ohtoshi R."/>
            <person name="Moran D.A.P."/>
            <person name="Shinohara A."/>
            <person name="Yoshida Y."/>
            <person name="Fujiwara M."/>
            <person name="Mori M."/>
            <person name="Tomita M."/>
            <person name="Arakawa K."/>
        </authorList>
    </citation>
    <scope>NUCLEOTIDE SEQUENCE [LARGE SCALE GENOMIC DNA]</scope>
</reference>
<dbReference type="Proteomes" id="UP000499080">
    <property type="component" value="Unassembled WGS sequence"/>
</dbReference>
<proteinExistence type="predicted"/>
<evidence type="ECO:0000313" key="2">
    <source>
        <dbReference type="Proteomes" id="UP000499080"/>
    </source>
</evidence>